<dbReference type="GO" id="GO:0005524">
    <property type="term" value="F:ATP binding"/>
    <property type="evidence" value="ECO:0007669"/>
    <property type="project" value="UniProtKB-KW"/>
</dbReference>
<organism evidence="6 7">
    <name type="scientific">Staphylococcus haemolyticus</name>
    <dbReference type="NCBI Taxonomy" id="1283"/>
    <lineage>
        <taxon>Bacteria</taxon>
        <taxon>Bacillati</taxon>
        <taxon>Bacillota</taxon>
        <taxon>Bacilli</taxon>
        <taxon>Bacillales</taxon>
        <taxon>Staphylococcaceae</taxon>
        <taxon>Staphylococcus</taxon>
    </lineage>
</organism>
<sequence length="150" mass="16860">EKSYQKETAVFTADEIVALILVKHAFIENLANQQMAFILVDEVQDYTEAQLLLLLTLFPKASFTLAGDENQAIFNTAIEFSEAHDLLVNETSRSVGTYQLLNSYRSSKEITRLFQTLGTQPEQLTIVPIRHDGEKPTFIPCDSASDYLKA</sequence>
<keyword evidence="1" id="KW-0547">Nucleotide-binding</keyword>
<reference evidence="6 7" key="1">
    <citation type="submission" date="2017-11" db="EMBL/GenBank/DDBJ databases">
        <authorList>
            <person name="Founou R.C."/>
            <person name="Founou L."/>
            <person name="Allam M."/>
            <person name="Ismail A."/>
            <person name="Essack S.Y."/>
        </authorList>
    </citation>
    <scope>NUCLEOTIDE SEQUENCE [LARGE SCALE GENOMIC DNA]</scope>
    <source>
        <strain evidence="6 7">G811N2B1</strain>
    </source>
</reference>
<dbReference type="InterPro" id="IPR000212">
    <property type="entry name" value="DNA_helicase_UvrD/REP"/>
</dbReference>
<dbReference type="SUPFAM" id="SSF52540">
    <property type="entry name" value="P-loop containing nucleoside triphosphate hydrolases"/>
    <property type="match status" value="1"/>
</dbReference>
<dbReference type="GO" id="GO:0016787">
    <property type="term" value="F:hydrolase activity"/>
    <property type="evidence" value="ECO:0007669"/>
    <property type="project" value="UniProtKB-KW"/>
</dbReference>
<proteinExistence type="predicted"/>
<dbReference type="PANTHER" id="PTHR11070:SF2">
    <property type="entry name" value="ATP-DEPENDENT DNA HELICASE SRS2"/>
    <property type="match status" value="1"/>
</dbReference>
<feature type="non-terminal residue" evidence="6">
    <location>
        <position position="1"/>
    </location>
</feature>
<dbReference type="Pfam" id="PF00580">
    <property type="entry name" value="UvrD-helicase"/>
    <property type="match status" value="1"/>
</dbReference>
<keyword evidence="2" id="KW-0378">Hydrolase</keyword>
<dbReference type="Proteomes" id="UP000238153">
    <property type="component" value="Unassembled WGS sequence"/>
</dbReference>
<protein>
    <submittedName>
        <fullName evidence="6">Helicase</fullName>
    </submittedName>
</protein>
<name>A0A7Z1N544_STAHA</name>
<dbReference type="EMBL" id="PGWX01000270">
    <property type="protein sequence ID" value="PPJ75396.1"/>
    <property type="molecule type" value="Genomic_DNA"/>
</dbReference>
<evidence type="ECO:0000256" key="3">
    <source>
        <dbReference type="ARBA" id="ARBA00022806"/>
    </source>
</evidence>
<evidence type="ECO:0000313" key="7">
    <source>
        <dbReference type="Proteomes" id="UP000238153"/>
    </source>
</evidence>
<dbReference type="InterPro" id="IPR014016">
    <property type="entry name" value="UvrD-like_ATP-bd"/>
</dbReference>
<evidence type="ECO:0000256" key="4">
    <source>
        <dbReference type="ARBA" id="ARBA00022840"/>
    </source>
</evidence>
<comment type="caution">
    <text evidence="6">The sequence shown here is derived from an EMBL/GenBank/DDBJ whole genome shotgun (WGS) entry which is preliminary data.</text>
</comment>
<dbReference type="GO" id="GO:0003677">
    <property type="term" value="F:DNA binding"/>
    <property type="evidence" value="ECO:0007669"/>
    <property type="project" value="InterPro"/>
</dbReference>
<feature type="non-terminal residue" evidence="6">
    <location>
        <position position="150"/>
    </location>
</feature>
<keyword evidence="3 6" id="KW-0347">Helicase</keyword>
<dbReference type="Gene3D" id="3.40.50.300">
    <property type="entry name" value="P-loop containing nucleotide triphosphate hydrolases"/>
    <property type="match status" value="1"/>
</dbReference>
<keyword evidence="4" id="KW-0067">ATP-binding</keyword>
<dbReference type="AlphaFoldDB" id="A0A7Z1N544"/>
<evidence type="ECO:0000313" key="6">
    <source>
        <dbReference type="EMBL" id="PPJ75396.1"/>
    </source>
</evidence>
<dbReference type="GO" id="GO:0000725">
    <property type="term" value="P:recombinational repair"/>
    <property type="evidence" value="ECO:0007669"/>
    <property type="project" value="TreeGrafter"/>
</dbReference>
<evidence type="ECO:0000256" key="2">
    <source>
        <dbReference type="ARBA" id="ARBA00022801"/>
    </source>
</evidence>
<dbReference type="RefSeq" id="WP_197323169.1">
    <property type="nucleotide sequence ID" value="NZ_PGWX01000270.1"/>
</dbReference>
<dbReference type="InterPro" id="IPR027417">
    <property type="entry name" value="P-loop_NTPase"/>
</dbReference>
<evidence type="ECO:0000259" key="5">
    <source>
        <dbReference type="Pfam" id="PF00580"/>
    </source>
</evidence>
<gene>
    <name evidence="6" type="ORF">CV019_05995</name>
</gene>
<dbReference type="GO" id="GO:0043138">
    <property type="term" value="F:3'-5' DNA helicase activity"/>
    <property type="evidence" value="ECO:0007669"/>
    <property type="project" value="TreeGrafter"/>
</dbReference>
<dbReference type="PANTHER" id="PTHR11070">
    <property type="entry name" value="UVRD / RECB / PCRA DNA HELICASE FAMILY MEMBER"/>
    <property type="match status" value="1"/>
</dbReference>
<feature type="domain" description="UvrD-like helicase ATP-binding" evidence="5">
    <location>
        <begin position="25"/>
        <end position="75"/>
    </location>
</feature>
<accession>A0A7Z1N544</accession>
<evidence type="ECO:0000256" key="1">
    <source>
        <dbReference type="ARBA" id="ARBA00022741"/>
    </source>
</evidence>